<dbReference type="EC" id="2.7.13.3" evidence="3"/>
<sequence length="487" mass="54427">MTLQALSLFVRCGEAVIYGRRRPMRSIKSRVILYFVIIILFVVVILGSLFMGTVWQYYYGSVTRSLAVKSSYSISFYNKNLEYASLAQKSRFIIENSPADQEVRTEIIDLDGTVVMESYGIHSMAKVKTPDVRAAYKGEQGTWIGNNEETGEKTLALSSPLMEDDRVVGVLRYSTSLELLEQTLWKYFFLTSAIGLGVVALSIAASLFMTGTIVKPIRELTAVAKAFARGEYKIKAVKRHPDEIGELADTMNYMSSEILRNEQIKNDFISSISHELRTPLTAIKGWNETLVSGDGHNQEETQMGLRIIAQETDRLIGLVEDLLDFSKLQSRAIQFQPEEVELNHIVEEVSRQYTAACAARNLNLVVHLNAEPLRTIGEYNRLKQILINLVDNAIKFTPENGSIELATVETPSMYEIHVKDSGEGIPPEDLKYVKDKFFKGSSRRSGSGLGLSISNELARLHGGQIDIRSVLGEGTEVIILLPKRIEG</sequence>
<organism evidence="15 16">
    <name type="scientific">Paenibacillus albiflavus</name>
    <dbReference type="NCBI Taxonomy" id="2545760"/>
    <lineage>
        <taxon>Bacteria</taxon>
        <taxon>Bacillati</taxon>
        <taxon>Bacillota</taxon>
        <taxon>Bacilli</taxon>
        <taxon>Bacillales</taxon>
        <taxon>Paenibacillaceae</taxon>
        <taxon>Paenibacillus</taxon>
    </lineage>
</organism>
<keyword evidence="12" id="KW-0812">Transmembrane</keyword>
<dbReference type="CDD" id="cd06225">
    <property type="entry name" value="HAMP"/>
    <property type="match status" value="1"/>
</dbReference>
<feature type="transmembrane region" description="Helical" evidence="12">
    <location>
        <begin position="31"/>
        <end position="58"/>
    </location>
</feature>
<name>A0A4R4ECC2_9BACL</name>
<keyword evidence="12" id="KW-1133">Transmembrane helix</keyword>
<dbReference type="Proteomes" id="UP000295418">
    <property type="component" value="Unassembled WGS sequence"/>
</dbReference>
<dbReference type="Pfam" id="PF00512">
    <property type="entry name" value="HisKA"/>
    <property type="match status" value="1"/>
</dbReference>
<keyword evidence="7" id="KW-0547">Nucleotide-binding</keyword>
<dbReference type="InterPro" id="IPR050736">
    <property type="entry name" value="Sensor_HK_Regulatory"/>
</dbReference>
<dbReference type="Pfam" id="PF00672">
    <property type="entry name" value="HAMP"/>
    <property type="match status" value="1"/>
</dbReference>
<feature type="domain" description="HAMP" evidence="14">
    <location>
        <begin position="211"/>
        <end position="263"/>
    </location>
</feature>
<dbReference type="InterPro" id="IPR005467">
    <property type="entry name" value="His_kinase_dom"/>
</dbReference>
<keyword evidence="10" id="KW-0902">Two-component regulatory system</keyword>
<feature type="transmembrane region" description="Helical" evidence="12">
    <location>
        <begin position="187"/>
        <end position="208"/>
    </location>
</feature>
<keyword evidence="16" id="KW-1185">Reference proteome</keyword>
<dbReference type="PROSITE" id="PS50109">
    <property type="entry name" value="HIS_KIN"/>
    <property type="match status" value="1"/>
</dbReference>
<accession>A0A4R4ECC2</accession>
<comment type="catalytic activity">
    <reaction evidence="1">
        <text>ATP + protein L-histidine = ADP + protein N-phospho-L-histidine.</text>
        <dbReference type="EC" id="2.7.13.3"/>
    </reaction>
</comment>
<dbReference type="Gene3D" id="3.30.565.10">
    <property type="entry name" value="Histidine kinase-like ATPase, C-terminal domain"/>
    <property type="match status" value="1"/>
</dbReference>
<dbReference type="InterPro" id="IPR003660">
    <property type="entry name" value="HAMP_dom"/>
</dbReference>
<keyword evidence="9" id="KW-0067">ATP-binding</keyword>
<dbReference type="InterPro" id="IPR036890">
    <property type="entry name" value="HATPase_C_sf"/>
</dbReference>
<evidence type="ECO:0000259" key="14">
    <source>
        <dbReference type="PROSITE" id="PS50885"/>
    </source>
</evidence>
<dbReference type="PROSITE" id="PS50885">
    <property type="entry name" value="HAMP"/>
    <property type="match status" value="1"/>
</dbReference>
<evidence type="ECO:0000256" key="9">
    <source>
        <dbReference type="ARBA" id="ARBA00022840"/>
    </source>
</evidence>
<dbReference type="AlphaFoldDB" id="A0A4R4ECC2"/>
<dbReference type="Pfam" id="PF02518">
    <property type="entry name" value="HATPase_c"/>
    <property type="match status" value="1"/>
</dbReference>
<dbReference type="SUPFAM" id="SSF47384">
    <property type="entry name" value="Homodimeric domain of signal transducing histidine kinase"/>
    <property type="match status" value="1"/>
</dbReference>
<keyword evidence="11 12" id="KW-0472">Membrane</keyword>
<dbReference type="SMART" id="SM00388">
    <property type="entry name" value="HisKA"/>
    <property type="match status" value="1"/>
</dbReference>
<proteinExistence type="predicted"/>
<dbReference type="EMBL" id="SKFG01000018">
    <property type="protein sequence ID" value="TCZ75595.1"/>
    <property type="molecule type" value="Genomic_DNA"/>
</dbReference>
<keyword evidence="5" id="KW-0597">Phosphoprotein</keyword>
<feature type="domain" description="Histidine kinase" evidence="13">
    <location>
        <begin position="271"/>
        <end position="485"/>
    </location>
</feature>
<dbReference type="SUPFAM" id="SSF158472">
    <property type="entry name" value="HAMP domain-like"/>
    <property type="match status" value="1"/>
</dbReference>
<evidence type="ECO:0000256" key="3">
    <source>
        <dbReference type="ARBA" id="ARBA00012438"/>
    </source>
</evidence>
<evidence type="ECO:0000256" key="6">
    <source>
        <dbReference type="ARBA" id="ARBA00022679"/>
    </source>
</evidence>
<dbReference type="InterPro" id="IPR004358">
    <property type="entry name" value="Sig_transdc_His_kin-like_C"/>
</dbReference>
<dbReference type="GO" id="GO:0005524">
    <property type="term" value="F:ATP binding"/>
    <property type="evidence" value="ECO:0007669"/>
    <property type="project" value="UniProtKB-KW"/>
</dbReference>
<evidence type="ECO:0000256" key="12">
    <source>
        <dbReference type="SAM" id="Phobius"/>
    </source>
</evidence>
<dbReference type="InterPro" id="IPR036097">
    <property type="entry name" value="HisK_dim/P_sf"/>
</dbReference>
<dbReference type="SMART" id="SM00387">
    <property type="entry name" value="HATPase_c"/>
    <property type="match status" value="1"/>
</dbReference>
<evidence type="ECO:0000256" key="7">
    <source>
        <dbReference type="ARBA" id="ARBA00022741"/>
    </source>
</evidence>
<dbReference type="SUPFAM" id="SSF55874">
    <property type="entry name" value="ATPase domain of HSP90 chaperone/DNA topoisomerase II/histidine kinase"/>
    <property type="match status" value="1"/>
</dbReference>
<dbReference type="GO" id="GO:0000155">
    <property type="term" value="F:phosphorelay sensor kinase activity"/>
    <property type="evidence" value="ECO:0007669"/>
    <property type="project" value="InterPro"/>
</dbReference>
<evidence type="ECO:0000313" key="16">
    <source>
        <dbReference type="Proteomes" id="UP000295418"/>
    </source>
</evidence>
<evidence type="ECO:0000256" key="1">
    <source>
        <dbReference type="ARBA" id="ARBA00000085"/>
    </source>
</evidence>
<evidence type="ECO:0000256" key="11">
    <source>
        <dbReference type="ARBA" id="ARBA00023136"/>
    </source>
</evidence>
<evidence type="ECO:0000313" key="15">
    <source>
        <dbReference type="EMBL" id="TCZ75595.1"/>
    </source>
</evidence>
<evidence type="ECO:0000256" key="5">
    <source>
        <dbReference type="ARBA" id="ARBA00022553"/>
    </source>
</evidence>
<comment type="caution">
    <text evidence="15">The sequence shown here is derived from an EMBL/GenBank/DDBJ whole genome shotgun (WGS) entry which is preliminary data.</text>
</comment>
<comment type="subcellular location">
    <subcellularLocation>
        <location evidence="2">Cell membrane</location>
        <topology evidence="2">Multi-pass membrane protein</topology>
    </subcellularLocation>
</comment>
<dbReference type="PRINTS" id="PR00344">
    <property type="entry name" value="BCTRLSENSOR"/>
</dbReference>
<evidence type="ECO:0000256" key="10">
    <source>
        <dbReference type="ARBA" id="ARBA00023012"/>
    </source>
</evidence>
<protein>
    <recommendedName>
        <fullName evidence="3">histidine kinase</fullName>
        <ecNumber evidence="3">2.7.13.3</ecNumber>
    </recommendedName>
</protein>
<evidence type="ECO:0000256" key="8">
    <source>
        <dbReference type="ARBA" id="ARBA00022777"/>
    </source>
</evidence>
<keyword evidence="6" id="KW-0808">Transferase</keyword>
<dbReference type="OrthoDB" id="2359336at2"/>
<dbReference type="Gene3D" id="6.10.340.10">
    <property type="match status" value="1"/>
</dbReference>
<dbReference type="GO" id="GO:0005886">
    <property type="term" value="C:plasma membrane"/>
    <property type="evidence" value="ECO:0007669"/>
    <property type="project" value="UniProtKB-SubCell"/>
</dbReference>
<keyword evidence="8 15" id="KW-0418">Kinase</keyword>
<dbReference type="FunFam" id="3.30.565.10:FF:000006">
    <property type="entry name" value="Sensor histidine kinase WalK"/>
    <property type="match status" value="1"/>
</dbReference>
<dbReference type="SMART" id="SM00304">
    <property type="entry name" value="HAMP"/>
    <property type="match status" value="1"/>
</dbReference>
<dbReference type="InterPro" id="IPR003661">
    <property type="entry name" value="HisK_dim/P_dom"/>
</dbReference>
<dbReference type="PANTHER" id="PTHR43711:SF1">
    <property type="entry name" value="HISTIDINE KINASE 1"/>
    <property type="match status" value="1"/>
</dbReference>
<reference evidence="15 16" key="1">
    <citation type="submission" date="2019-03" db="EMBL/GenBank/DDBJ databases">
        <authorList>
            <person name="Kim M.K.M."/>
        </authorList>
    </citation>
    <scope>NUCLEOTIDE SEQUENCE [LARGE SCALE GENOMIC DNA]</scope>
    <source>
        <strain evidence="15 16">18JY21-1</strain>
    </source>
</reference>
<evidence type="ECO:0000256" key="4">
    <source>
        <dbReference type="ARBA" id="ARBA00022475"/>
    </source>
</evidence>
<dbReference type="Gene3D" id="1.10.287.130">
    <property type="match status" value="1"/>
</dbReference>
<dbReference type="CDD" id="cd00082">
    <property type="entry name" value="HisKA"/>
    <property type="match status" value="1"/>
</dbReference>
<evidence type="ECO:0000259" key="13">
    <source>
        <dbReference type="PROSITE" id="PS50109"/>
    </source>
</evidence>
<dbReference type="FunFam" id="1.10.287.130:FF:000001">
    <property type="entry name" value="Two-component sensor histidine kinase"/>
    <property type="match status" value="1"/>
</dbReference>
<dbReference type="CDD" id="cd00075">
    <property type="entry name" value="HATPase"/>
    <property type="match status" value="1"/>
</dbReference>
<keyword evidence="4" id="KW-1003">Cell membrane</keyword>
<evidence type="ECO:0000256" key="2">
    <source>
        <dbReference type="ARBA" id="ARBA00004651"/>
    </source>
</evidence>
<dbReference type="PANTHER" id="PTHR43711">
    <property type="entry name" value="TWO-COMPONENT HISTIDINE KINASE"/>
    <property type="match status" value="1"/>
</dbReference>
<dbReference type="InterPro" id="IPR003594">
    <property type="entry name" value="HATPase_dom"/>
</dbReference>
<gene>
    <name evidence="15" type="ORF">E0485_17035</name>
</gene>